<dbReference type="InterPro" id="IPR008927">
    <property type="entry name" value="6-PGluconate_DH-like_C_sf"/>
</dbReference>
<dbReference type="GO" id="GO:0005737">
    <property type="term" value="C:cytoplasm"/>
    <property type="evidence" value="ECO:0007669"/>
    <property type="project" value="TreeGrafter"/>
</dbReference>
<dbReference type="PANTHER" id="PTHR43765">
    <property type="entry name" value="2-DEHYDROPANTOATE 2-REDUCTASE-RELATED"/>
    <property type="match status" value="1"/>
</dbReference>
<keyword evidence="1" id="KW-0521">NADP</keyword>
<evidence type="ECO:0000313" key="5">
    <source>
        <dbReference type="Proteomes" id="UP001289066"/>
    </source>
</evidence>
<reference evidence="4" key="1">
    <citation type="submission" date="2019-11" db="EMBL/GenBank/DDBJ databases">
        <title>Characterization of Clostridium perfringens isolates from swine manure treated agricultural soils.</title>
        <authorList>
            <person name="Wushke S.T."/>
        </authorList>
    </citation>
    <scope>NUCLEOTIDE SEQUENCE</scope>
    <source>
        <strain evidence="4">X15</strain>
    </source>
</reference>
<dbReference type="PANTHER" id="PTHR43765:SF2">
    <property type="entry name" value="2-DEHYDROPANTOATE 2-REDUCTASE"/>
    <property type="match status" value="1"/>
</dbReference>
<sequence>LDANIASFGAASVTDKMIRTIINEFADVAEKEGVILDREEIVGHVKSTFDPNGVGKHYPSMHQDLIQNNRLTEIDYINGAVCKKGAKYNVSTPYCQFLTELVHAKEEILGAK</sequence>
<dbReference type="GO" id="GO:0008677">
    <property type="term" value="F:2-dehydropantoate 2-reductase activity"/>
    <property type="evidence" value="ECO:0007669"/>
    <property type="project" value="TreeGrafter"/>
</dbReference>
<evidence type="ECO:0000259" key="3">
    <source>
        <dbReference type="Pfam" id="PF08546"/>
    </source>
</evidence>
<organism evidence="4 5">
    <name type="scientific">Clostridium perfringens</name>
    <dbReference type="NCBI Taxonomy" id="1502"/>
    <lineage>
        <taxon>Bacteria</taxon>
        <taxon>Bacillati</taxon>
        <taxon>Bacillota</taxon>
        <taxon>Clostridia</taxon>
        <taxon>Eubacteriales</taxon>
        <taxon>Clostridiaceae</taxon>
        <taxon>Clostridium</taxon>
    </lineage>
</organism>
<dbReference type="InterPro" id="IPR050838">
    <property type="entry name" value="Ketopantoate_reductase"/>
</dbReference>
<protein>
    <submittedName>
        <fullName evidence="4">2-dehydropantoate 2-reductase</fullName>
    </submittedName>
</protein>
<gene>
    <name evidence="4" type="ORF">GNF81_15935</name>
</gene>
<dbReference type="GO" id="GO:0050661">
    <property type="term" value="F:NADP binding"/>
    <property type="evidence" value="ECO:0007669"/>
    <property type="project" value="TreeGrafter"/>
</dbReference>
<accession>A0AAW9J3J3</accession>
<feature type="domain" description="Ketopantoate reductase C-terminal" evidence="3">
    <location>
        <begin position="11"/>
        <end position="106"/>
    </location>
</feature>
<feature type="non-terminal residue" evidence="4">
    <location>
        <position position="1"/>
    </location>
</feature>
<dbReference type="Pfam" id="PF08546">
    <property type="entry name" value="ApbA_C"/>
    <property type="match status" value="1"/>
</dbReference>
<evidence type="ECO:0000256" key="1">
    <source>
        <dbReference type="ARBA" id="ARBA00022857"/>
    </source>
</evidence>
<dbReference type="Gene3D" id="1.10.1040.10">
    <property type="entry name" value="N-(1-d-carboxylethyl)-l-norvaline Dehydrogenase, domain 2"/>
    <property type="match status" value="1"/>
</dbReference>
<dbReference type="RefSeq" id="WP_322412708.1">
    <property type="nucleotide sequence ID" value="NZ_WNVG01000321.1"/>
</dbReference>
<dbReference type="InterPro" id="IPR013752">
    <property type="entry name" value="KPA_reductase"/>
</dbReference>
<dbReference type="InterPro" id="IPR013328">
    <property type="entry name" value="6PGD_dom2"/>
</dbReference>
<keyword evidence="2" id="KW-0560">Oxidoreductase</keyword>
<proteinExistence type="predicted"/>
<comment type="caution">
    <text evidence="4">The sequence shown here is derived from an EMBL/GenBank/DDBJ whole genome shotgun (WGS) entry which is preliminary data.</text>
</comment>
<evidence type="ECO:0000313" key="4">
    <source>
        <dbReference type="EMBL" id="MDZ5034201.1"/>
    </source>
</evidence>
<dbReference type="SUPFAM" id="SSF48179">
    <property type="entry name" value="6-phosphogluconate dehydrogenase C-terminal domain-like"/>
    <property type="match status" value="1"/>
</dbReference>
<evidence type="ECO:0000256" key="2">
    <source>
        <dbReference type="ARBA" id="ARBA00023002"/>
    </source>
</evidence>
<dbReference type="Proteomes" id="UP001289066">
    <property type="component" value="Unassembled WGS sequence"/>
</dbReference>
<dbReference type="EMBL" id="WNVG01000321">
    <property type="protein sequence ID" value="MDZ5034201.1"/>
    <property type="molecule type" value="Genomic_DNA"/>
</dbReference>
<name>A0AAW9J3J3_CLOPF</name>
<dbReference type="AlphaFoldDB" id="A0AAW9J3J3"/>